<evidence type="ECO:0000313" key="1">
    <source>
        <dbReference type="EMBL" id="KAG0416031.1"/>
    </source>
</evidence>
<protein>
    <submittedName>
        <fullName evidence="1">Uncharacterized protein</fullName>
    </submittedName>
</protein>
<proteinExistence type="predicted"/>
<organism evidence="1 2">
    <name type="scientific">Ixodes persulcatus</name>
    <name type="common">Taiga tick</name>
    <dbReference type="NCBI Taxonomy" id="34615"/>
    <lineage>
        <taxon>Eukaryota</taxon>
        <taxon>Metazoa</taxon>
        <taxon>Ecdysozoa</taxon>
        <taxon>Arthropoda</taxon>
        <taxon>Chelicerata</taxon>
        <taxon>Arachnida</taxon>
        <taxon>Acari</taxon>
        <taxon>Parasitiformes</taxon>
        <taxon>Ixodida</taxon>
        <taxon>Ixodoidea</taxon>
        <taxon>Ixodidae</taxon>
        <taxon>Ixodinae</taxon>
        <taxon>Ixodes</taxon>
    </lineage>
</organism>
<gene>
    <name evidence="1" type="ORF">HPB47_006782</name>
</gene>
<sequence length="105" mass="11623">LACPGDFCPRLYIVHVGINDLLLGHQPDAIVEGLENKWGKRQGALTVCSIPEVATRGKEIQAAAMLLNAKLRNMCRKIRVKYADFTQDLAINAAMKQDGLHDNHQ</sequence>
<name>A0AC60P9H6_IXOPE</name>
<keyword evidence="2" id="KW-1185">Reference proteome</keyword>
<reference evidence="1 2" key="1">
    <citation type="journal article" date="2020" name="Cell">
        <title>Large-Scale Comparative Analyses of Tick Genomes Elucidate Their Genetic Diversity and Vector Capacities.</title>
        <authorList>
            <consortium name="Tick Genome and Microbiome Consortium (TIGMIC)"/>
            <person name="Jia N."/>
            <person name="Wang J."/>
            <person name="Shi W."/>
            <person name="Du L."/>
            <person name="Sun Y."/>
            <person name="Zhan W."/>
            <person name="Jiang J.F."/>
            <person name="Wang Q."/>
            <person name="Zhang B."/>
            <person name="Ji P."/>
            <person name="Bell-Sakyi L."/>
            <person name="Cui X.M."/>
            <person name="Yuan T.T."/>
            <person name="Jiang B.G."/>
            <person name="Yang W.F."/>
            <person name="Lam T.T."/>
            <person name="Chang Q.C."/>
            <person name="Ding S.J."/>
            <person name="Wang X.J."/>
            <person name="Zhu J.G."/>
            <person name="Ruan X.D."/>
            <person name="Zhao L."/>
            <person name="Wei J.T."/>
            <person name="Ye R.Z."/>
            <person name="Que T.C."/>
            <person name="Du C.H."/>
            <person name="Zhou Y.H."/>
            <person name="Cheng J.X."/>
            <person name="Dai P.F."/>
            <person name="Guo W.B."/>
            <person name="Han X.H."/>
            <person name="Huang E.J."/>
            <person name="Li L.F."/>
            <person name="Wei W."/>
            <person name="Gao Y.C."/>
            <person name="Liu J.Z."/>
            <person name="Shao H.Z."/>
            <person name="Wang X."/>
            <person name="Wang C.C."/>
            <person name="Yang T.C."/>
            <person name="Huo Q.B."/>
            <person name="Li W."/>
            <person name="Chen H.Y."/>
            <person name="Chen S.E."/>
            <person name="Zhou L.G."/>
            <person name="Ni X.B."/>
            <person name="Tian J.H."/>
            <person name="Sheng Y."/>
            <person name="Liu T."/>
            <person name="Pan Y.S."/>
            <person name="Xia L.Y."/>
            <person name="Li J."/>
            <person name="Zhao F."/>
            <person name="Cao W.C."/>
        </authorList>
    </citation>
    <scope>NUCLEOTIDE SEQUENCE [LARGE SCALE GENOMIC DNA]</scope>
    <source>
        <strain evidence="1">Iper-2018</strain>
    </source>
</reference>
<evidence type="ECO:0000313" key="2">
    <source>
        <dbReference type="Proteomes" id="UP000805193"/>
    </source>
</evidence>
<dbReference type="Proteomes" id="UP000805193">
    <property type="component" value="Unassembled WGS sequence"/>
</dbReference>
<dbReference type="EMBL" id="JABSTQ010010994">
    <property type="protein sequence ID" value="KAG0416031.1"/>
    <property type="molecule type" value="Genomic_DNA"/>
</dbReference>
<accession>A0AC60P9H6</accession>
<feature type="non-terminal residue" evidence="1">
    <location>
        <position position="1"/>
    </location>
</feature>
<comment type="caution">
    <text evidence="1">The sequence shown here is derived from an EMBL/GenBank/DDBJ whole genome shotgun (WGS) entry which is preliminary data.</text>
</comment>
<feature type="non-terminal residue" evidence="1">
    <location>
        <position position="105"/>
    </location>
</feature>